<proteinExistence type="predicted"/>
<evidence type="ECO:0000313" key="1">
    <source>
        <dbReference type="EMBL" id="ACK64666.1"/>
    </source>
</evidence>
<dbReference type="Proteomes" id="UP000008204">
    <property type="component" value="Chromosome"/>
</dbReference>
<dbReference type="HOGENOM" id="CLU_2681541_0_0_3"/>
<dbReference type="KEGG" id="cyp:PCC8801_0577"/>
<name>B7JVU5_RIPO1</name>
<reference evidence="2" key="1">
    <citation type="journal article" date="2011" name="MBio">
        <title>Novel metabolic attributes of the genus Cyanothece, comprising a group of unicellular nitrogen-fixing Cyanobacteria.</title>
        <authorList>
            <person name="Bandyopadhyay A."/>
            <person name="Elvitigala T."/>
            <person name="Welsh E."/>
            <person name="Stockel J."/>
            <person name="Liberton M."/>
            <person name="Min H."/>
            <person name="Sherman L.A."/>
            <person name="Pakrasi H.B."/>
        </authorList>
    </citation>
    <scope>NUCLEOTIDE SEQUENCE [LARGE SCALE GENOMIC DNA]</scope>
    <source>
        <strain evidence="2">PCC 8801</strain>
    </source>
</reference>
<organism evidence="1 2">
    <name type="scientific">Rippkaea orientalis (strain PCC 8801 / RF-1)</name>
    <name type="common">Cyanothece sp. (strain PCC 8801)</name>
    <dbReference type="NCBI Taxonomy" id="41431"/>
    <lineage>
        <taxon>Bacteria</taxon>
        <taxon>Bacillati</taxon>
        <taxon>Cyanobacteriota</taxon>
        <taxon>Cyanophyceae</taxon>
        <taxon>Oscillatoriophycideae</taxon>
        <taxon>Chroococcales</taxon>
        <taxon>Aphanothecaceae</taxon>
        <taxon>Rippkaea</taxon>
        <taxon>Rippkaea orientalis</taxon>
    </lineage>
</organism>
<evidence type="ECO:0000313" key="2">
    <source>
        <dbReference type="Proteomes" id="UP000008204"/>
    </source>
</evidence>
<sequence length="74" mass="8604">MVYYWNLVRPRFPNIQVRLQQIETFSASPSVALGPAMWLSCSLEDKCREKRLYCSQLYGHDLSLDLCTDCLDSQ</sequence>
<dbReference type="eggNOG" id="ENOG5030QFK">
    <property type="taxonomic scope" value="Bacteria"/>
</dbReference>
<dbReference type="OrthoDB" id="427176at2"/>
<gene>
    <name evidence="1" type="ordered locus">PCC8801_0577</name>
</gene>
<keyword evidence="2" id="KW-1185">Reference proteome</keyword>
<dbReference type="EMBL" id="CP001287">
    <property type="protein sequence ID" value="ACK64666.1"/>
    <property type="molecule type" value="Genomic_DNA"/>
</dbReference>
<protein>
    <submittedName>
        <fullName evidence="1">Uncharacterized protein</fullName>
    </submittedName>
</protein>
<dbReference type="AlphaFoldDB" id="B7JVU5"/>
<accession>B7JVU5</accession>